<organism evidence="2 3">
    <name type="scientific">Cyprinus carpio</name>
    <name type="common">Common carp</name>
    <dbReference type="NCBI Taxonomy" id="7962"/>
    <lineage>
        <taxon>Eukaryota</taxon>
        <taxon>Metazoa</taxon>
        <taxon>Chordata</taxon>
        <taxon>Craniata</taxon>
        <taxon>Vertebrata</taxon>
        <taxon>Euteleostomi</taxon>
        <taxon>Actinopterygii</taxon>
        <taxon>Neopterygii</taxon>
        <taxon>Teleostei</taxon>
        <taxon>Ostariophysi</taxon>
        <taxon>Cypriniformes</taxon>
        <taxon>Cyprinidae</taxon>
        <taxon>Cyprininae</taxon>
        <taxon>Cyprinus</taxon>
    </lineage>
</organism>
<comment type="subunit">
    <text evidence="1">Heterodimer with IL12B; disulfide-linked. The heterodimer is known as interleukin IL-12.</text>
</comment>
<dbReference type="Pfam" id="PF03039">
    <property type="entry name" value="IL12"/>
    <property type="match status" value="1"/>
</dbReference>
<dbReference type="GO" id="GO:0005143">
    <property type="term" value="F:interleukin-12 receptor binding"/>
    <property type="evidence" value="ECO:0007669"/>
    <property type="project" value="InterPro"/>
</dbReference>
<reference evidence="2" key="1">
    <citation type="submission" date="2025-08" db="UniProtKB">
        <authorList>
            <consortium name="Ensembl"/>
        </authorList>
    </citation>
    <scope>IDENTIFICATION</scope>
</reference>
<sequence>MHPIYIMYCKMQCFVTDLVVSIACFALLCRCSIGGPVGARESPLNLTGKCNELARSLLWNVSAVLEMDHLFSGFDCSQQNAEVHLRRQTVSACTPQNSNCAHSAVLNIDENECLQRILEDLHYYRETLRAYSNPELTNSVVWSIDDLLQNCFSVSVMDISPAKVSVDHQKSFQERLQLCKVLKGFNLRTITINRVFNYILSK</sequence>
<keyword evidence="1" id="KW-0964">Secreted</keyword>
<evidence type="ECO:0000313" key="3">
    <source>
        <dbReference type="Proteomes" id="UP000694700"/>
    </source>
</evidence>
<dbReference type="GO" id="GO:0005125">
    <property type="term" value="F:cytokine activity"/>
    <property type="evidence" value="ECO:0007669"/>
    <property type="project" value="UniProtKB-KW"/>
</dbReference>
<evidence type="ECO:0000313" key="2">
    <source>
        <dbReference type="Ensembl" id="ENSCCRP00015091327.1"/>
    </source>
</evidence>
<evidence type="ECO:0000256" key="1">
    <source>
        <dbReference type="RuleBase" id="RU363133"/>
    </source>
</evidence>
<keyword evidence="1" id="KW-0339">Growth factor</keyword>
<dbReference type="GO" id="GO:0006955">
    <property type="term" value="P:immune response"/>
    <property type="evidence" value="ECO:0007669"/>
    <property type="project" value="InterPro"/>
</dbReference>
<keyword evidence="1" id="KW-0202">Cytokine</keyword>
<dbReference type="Proteomes" id="UP000694700">
    <property type="component" value="Unplaced"/>
</dbReference>
<dbReference type="Ensembl" id="ENSCCRT00015094266.1">
    <property type="protein sequence ID" value="ENSCCRP00015091327.1"/>
    <property type="gene ID" value="ENSCCRG00015036829.1"/>
</dbReference>
<accession>A0A8C1Y5S3</accession>
<dbReference type="Gene3D" id="1.20.1250.10">
    <property type="match status" value="1"/>
</dbReference>
<proteinExistence type="inferred from homology"/>
<comment type="subcellular location">
    <subcellularLocation>
        <location evidence="1">Secreted</location>
    </subcellularLocation>
</comment>
<dbReference type="InterPro" id="IPR009079">
    <property type="entry name" value="4_helix_cytokine-like_core"/>
</dbReference>
<comment type="similarity">
    <text evidence="1">Belongs to the IL-6 superfamily.</text>
</comment>
<name>A0A8C1Y5S3_CYPCA</name>
<dbReference type="GO" id="GO:0005615">
    <property type="term" value="C:extracellular space"/>
    <property type="evidence" value="ECO:0007669"/>
    <property type="project" value="UniProtKB-KW"/>
</dbReference>
<dbReference type="InterPro" id="IPR004281">
    <property type="entry name" value="IL-12_alpha"/>
</dbReference>
<dbReference type="AlphaFoldDB" id="A0A8C1Y5S3"/>
<dbReference type="GO" id="GO:0008083">
    <property type="term" value="F:growth factor activity"/>
    <property type="evidence" value="ECO:0007669"/>
    <property type="project" value="UniProtKB-KW"/>
</dbReference>
<gene>
    <name evidence="1" type="primary">IL12A</name>
</gene>
<keyword evidence="1" id="KW-1015">Disulfide bond</keyword>
<protein>
    <recommendedName>
        <fullName evidence="1">Interleukin-12 subunit alpha</fullName>
        <shortName evidence="1">IL-12A</shortName>
    </recommendedName>
</protein>
<dbReference type="SUPFAM" id="SSF47266">
    <property type="entry name" value="4-helical cytokines"/>
    <property type="match status" value="1"/>
</dbReference>